<name>A0A6A5ZAH7_9PLEO</name>
<accession>A0A6A5ZAH7</accession>
<protein>
    <submittedName>
        <fullName evidence="7">NADP-dependent oxidoreductase domain-containing protein</fullName>
    </submittedName>
</protein>
<dbReference type="InterPro" id="IPR023210">
    <property type="entry name" value="NADP_OxRdtase_dom"/>
</dbReference>
<dbReference type="GO" id="GO:0016491">
    <property type="term" value="F:oxidoreductase activity"/>
    <property type="evidence" value="ECO:0007669"/>
    <property type="project" value="UniProtKB-KW"/>
</dbReference>
<dbReference type="Gene3D" id="3.20.20.100">
    <property type="entry name" value="NADP-dependent oxidoreductase domain"/>
    <property type="match status" value="1"/>
</dbReference>
<sequence length="326" mass="36157">MALQRTFKLNSGYAIPAIGLGTWQSAPNEVEAAVIEALKVGYRHIDAAAIYGNEAEVGRGIKKSGVPRSEIFITGKLWNTDHEPCRVEAAVDETLRDLQTDYLDLFLIHWPVPLRYTPDKSQPVNAETGLIDVIDVPDEVTWAAMEELVSKGKVRSIGVSNFTRERIEHISKTAKIVPAVNQIEAHPYLQQRDLLSWAQENGIVIAGYSPLGNNIYSIPRAVDDPVVVETAKALGKSPAQLLISWAVQRGTVVLPKSVTASRIADNFEDFEVPKWAFEKIYNLEKHMRMNFPARIGIDIFGEVGEESAKQSARDWAEAQKKLQATA</sequence>
<dbReference type="InterPro" id="IPR036812">
    <property type="entry name" value="NAD(P)_OxRdtase_dom_sf"/>
</dbReference>
<evidence type="ECO:0000259" key="6">
    <source>
        <dbReference type="Pfam" id="PF00248"/>
    </source>
</evidence>
<evidence type="ECO:0000256" key="3">
    <source>
        <dbReference type="PIRSR" id="PIRSR000097-1"/>
    </source>
</evidence>
<feature type="site" description="Lowers pKa of active site Tyr" evidence="5">
    <location>
        <position position="76"/>
    </location>
</feature>
<dbReference type="AlphaFoldDB" id="A0A6A5ZAH7"/>
<evidence type="ECO:0000313" key="8">
    <source>
        <dbReference type="Proteomes" id="UP000799770"/>
    </source>
</evidence>
<feature type="active site" description="Proton donor" evidence="3">
    <location>
        <position position="51"/>
    </location>
</feature>
<dbReference type="EMBL" id="ML977321">
    <property type="protein sequence ID" value="KAF2116460.1"/>
    <property type="molecule type" value="Genomic_DNA"/>
</dbReference>
<evidence type="ECO:0000256" key="1">
    <source>
        <dbReference type="ARBA" id="ARBA00007905"/>
    </source>
</evidence>
<feature type="binding site" evidence="4">
    <location>
        <position position="109"/>
    </location>
    <ligand>
        <name>substrate</name>
    </ligand>
</feature>
<dbReference type="PROSITE" id="PS00798">
    <property type="entry name" value="ALDOKETO_REDUCTASE_1"/>
    <property type="match status" value="1"/>
</dbReference>
<feature type="domain" description="NADP-dependent oxidoreductase" evidence="6">
    <location>
        <begin position="18"/>
        <end position="273"/>
    </location>
</feature>
<keyword evidence="8" id="KW-1185">Reference proteome</keyword>
<dbReference type="PANTHER" id="PTHR11732">
    <property type="entry name" value="ALDO/KETO REDUCTASE"/>
    <property type="match status" value="1"/>
</dbReference>
<dbReference type="InterPro" id="IPR020471">
    <property type="entry name" value="AKR"/>
</dbReference>
<organism evidence="7 8">
    <name type="scientific">Lophiotrema nucula</name>
    <dbReference type="NCBI Taxonomy" id="690887"/>
    <lineage>
        <taxon>Eukaryota</taxon>
        <taxon>Fungi</taxon>
        <taxon>Dikarya</taxon>
        <taxon>Ascomycota</taxon>
        <taxon>Pezizomycotina</taxon>
        <taxon>Dothideomycetes</taxon>
        <taxon>Pleosporomycetidae</taxon>
        <taxon>Pleosporales</taxon>
        <taxon>Lophiotremataceae</taxon>
        <taxon>Lophiotrema</taxon>
    </lineage>
</organism>
<evidence type="ECO:0000313" key="7">
    <source>
        <dbReference type="EMBL" id="KAF2116460.1"/>
    </source>
</evidence>
<dbReference type="PROSITE" id="PS00062">
    <property type="entry name" value="ALDOKETO_REDUCTASE_2"/>
    <property type="match status" value="1"/>
</dbReference>
<dbReference type="SUPFAM" id="SSF51430">
    <property type="entry name" value="NAD(P)-linked oxidoreductase"/>
    <property type="match status" value="1"/>
</dbReference>
<reference evidence="7" key="1">
    <citation type="journal article" date="2020" name="Stud. Mycol.">
        <title>101 Dothideomycetes genomes: a test case for predicting lifestyles and emergence of pathogens.</title>
        <authorList>
            <person name="Haridas S."/>
            <person name="Albert R."/>
            <person name="Binder M."/>
            <person name="Bloem J."/>
            <person name="Labutti K."/>
            <person name="Salamov A."/>
            <person name="Andreopoulos B."/>
            <person name="Baker S."/>
            <person name="Barry K."/>
            <person name="Bills G."/>
            <person name="Bluhm B."/>
            <person name="Cannon C."/>
            <person name="Castanera R."/>
            <person name="Culley D."/>
            <person name="Daum C."/>
            <person name="Ezra D."/>
            <person name="Gonzalez J."/>
            <person name="Henrissat B."/>
            <person name="Kuo A."/>
            <person name="Liang C."/>
            <person name="Lipzen A."/>
            <person name="Lutzoni F."/>
            <person name="Magnuson J."/>
            <person name="Mondo S."/>
            <person name="Nolan M."/>
            <person name="Ohm R."/>
            <person name="Pangilinan J."/>
            <person name="Park H.-J."/>
            <person name="Ramirez L."/>
            <person name="Alfaro M."/>
            <person name="Sun H."/>
            <person name="Tritt A."/>
            <person name="Yoshinaga Y."/>
            <person name="Zwiers L.-H."/>
            <person name="Turgeon B."/>
            <person name="Goodwin S."/>
            <person name="Spatafora J."/>
            <person name="Crous P."/>
            <person name="Grigoriev I."/>
        </authorList>
    </citation>
    <scope>NUCLEOTIDE SEQUENCE</scope>
    <source>
        <strain evidence="7">CBS 627.86</strain>
    </source>
</reference>
<dbReference type="Pfam" id="PF00248">
    <property type="entry name" value="Aldo_ket_red"/>
    <property type="match status" value="1"/>
</dbReference>
<evidence type="ECO:0000256" key="4">
    <source>
        <dbReference type="PIRSR" id="PIRSR000097-2"/>
    </source>
</evidence>
<proteinExistence type="inferred from homology"/>
<gene>
    <name evidence="7" type="ORF">BDV96DRAFT_658753</name>
</gene>
<dbReference type="InterPro" id="IPR018170">
    <property type="entry name" value="Aldo/ket_reductase_CS"/>
</dbReference>
<evidence type="ECO:0000256" key="2">
    <source>
        <dbReference type="ARBA" id="ARBA00023002"/>
    </source>
</evidence>
<dbReference type="OrthoDB" id="416253at2759"/>
<keyword evidence="2" id="KW-0560">Oxidoreductase</keyword>
<dbReference type="FunFam" id="3.20.20.100:FF:000007">
    <property type="entry name" value="NAD(P)H-dependent D-xylose reductase xyl1"/>
    <property type="match status" value="1"/>
</dbReference>
<dbReference type="Proteomes" id="UP000799770">
    <property type="component" value="Unassembled WGS sequence"/>
</dbReference>
<comment type="similarity">
    <text evidence="1">Belongs to the aldo/keto reductase family.</text>
</comment>
<dbReference type="PRINTS" id="PR00069">
    <property type="entry name" value="ALDKETRDTASE"/>
</dbReference>
<dbReference type="PIRSF" id="PIRSF000097">
    <property type="entry name" value="AKR"/>
    <property type="match status" value="1"/>
</dbReference>
<evidence type="ECO:0000256" key="5">
    <source>
        <dbReference type="PIRSR" id="PIRSR000097-3"/>
    </source>
</evidence>